<evidence type="ECO:0000256" key="3">
    <source>
        <dbReference type="ARBA" id="ARBA00022481"/>
    </source>
</evidence>
<name>A0A831ETL9_ERWAM</name>
<accession>A0A831ETL9</accession>
<dbReference type="SMART" id="SM00304">
    <property type="entry name" value="HAMP"/>
    <property type="match status" value="1"/>
</dbReference>
<dbReference type="SMART" id="SM00319">
    <property type="entry name" value="TarH"/>
    <property type="match status" value="1"/>
</dbReference>
<dbReference type="PROSITE" id="PS00538">
    <property type="entry name" value="CHEMOTAXIS_TRANSDUC_1"/>
    <property type="match status" value="1"/>
</dbReference>
<organism evidence="15 16">
    <name type="scientific">Erwinia amylovora NBRC 12687 = CFBP 1232</name>
    <dbReference type="NCBI Taxonomy" id="1219359"/>
    <lineage>
        <taxon>Bacteria</taxon>
        <taxon>Pseudomonadati</taxon>
        <taxon>Pseudomonadota</taxon>
        <taxon>Gammaproteobacteria</taxon>
        <taxon>Enterobacterales</taxon>
        <taxon>Erwiniaceae</taxon>
        <taxon>Erwinia</taxon>
    </lineage>
</organism>
<dbReference type="InterPro" id="IPR004089">
    <property type="entry name" value="MCPsignal_dom"/>
</dbReference>
<evidence type="ECO:0000256" key="7">
    <source>
        <dbReference type="ARBA" id="ARBA00022989"/>
    </source>
</evidence>
<keyword evidence="8 12" id="KW-0472">Membrane</keyword>
<evidence type="ECO:0000259" key="14">
    <source>
        <dbReference type="PROSITE" id="PS50885"/>
    </source>
</evidence>
<dbReference type="InterPro" id="IPR004090">
    <property type="entry name" value="Chemotax_Me-accpt_rcpt"/>
</dbReference>
<dbReference type="InterPro" id="IPR003122">
    <property type="entry name" value="Tar_rcpt_lig-bd"/>
</dbReference>
<evidence type="ECO:0000256" key="6">
    <source>
        <dbReference type="ARBA" id="ARBA00022692"/>
    </source>
</evidence>
<feature type="transmembrane region" description="Helical" evidence="12">
    <location>
        <begin position="190"/>
        <end position="210"/>
    </location>
</feature>
<keyword evidence="4" id="KW-0145">Chemotaxis</keyword>
<dbReference type="CDD" id="cd11386">
    <property type="entry name" value="MCP_signal"/>
    <property type="match status" value="1"/>
</dbReference>
<dbReference type="SUPFAM" id="SSF58104">
    <property type="entry name" value="Methyl-accepting chemotaxis protein (MCP) signaling domain"/>
    <property type="match status" value="1"/>
</dbReference>
<dbReference type="GO" id="GO:0006935">
    <property type="term" value="P:chemotaxis"/>
    <property type="evidence" value="ECO:0007669"/>
    <property type="project" value="UniProtKB-KW"/>
</dbReference>
<dbReference type="Pfam" id="PF02203">
    <property type="entry name" value="TarH"/>
    <property type="match status" value="1"/>
</dbReference>
<dbReference type="PROSITE" id="PS50111">
    <property type="entry name" value="CHEMOTAXIS_TRANSDUC_2"/>
    <property type="match status" value="1"/>
</dbReference>
<evidence type="ECO:0000256" key="5">
    <source>
        <dbReference type="ARBA" id="ARBA00022519"/>
    </source>
</evidence>
<dbReference type="RefSeq" id="WP_004158035.1">
    <property type="nucleotide sequence ID" value="NZ_BAYW01000003.1"/>
</dbReference>
<evidence type="ECO:0000256" key="11">
    <source>
        <dbReference type="PROSITE-ProRule" id="PRU00284"/>
    </source>
</evidence>
<keyword evidence="2" id="KW-1003">Cell membrane</keyword>
<dbReference type="CDD" id="cd06225">
    <property type="entry name" value="HAMP"/>
    <property type="match status" value="1"/>
</dbReference>
<dbReference type="PRINTS" id="PR00260">
    <property type="entry name" value="CHEMTRNSDUCR"/>
</dbReference>
<comment type="caution">
    <text evidence="15">The sequence shown here is derived from an EMBL/GenBank/DDBJ whole genome shotgun (WGS) entry which is preliminary data.</text>
</comment>
<dbReference type="PROSITE" id="PS50885">
    <property type="entry name" value="HAMP"/>
    <property type="match status" value="1"/>
</dbReference>
<sequence>MLGRLRISGTIICLFGLFCLMQMLASGLSFYSFRLDAHNLHQVEVSGVQRDRLGESWAALLSARLNLNRASTRAALNRPRDQVITLMDKAQVDLAAADKAFSAFQGITTVTAEGEALKREIKLVYGVYYGELAQLTAYLQNNQLQEFLDSPTQGKQDQFQQLYSRWMKHIDLLRDHAGEAGKGFYMQSKVIFAVAVVLSLLLTLTAMLWAKHGLIAPLARMRSHFERISRGDLNGQIEAGSSNELGQLFNRLQHMQQALASTVRDVRDGSRSMLTGIQEIAIGNNDLSARTEQQAASLAETAASMEQLTATVTANAENARRASELARLASGTAHKGGTLTDNVVTTMNGIADSSKKIADITSVIDGIAFQTNILALNAAVEAARAGEQGRGFAVVAGEVRNLAQRSAGAAKEIKTLIEESVSRVDHGAGLVASAGETMGEIVQSVNRVSDIMGEIAAASDEQRRGIEQVALAVSQMDQVTQQNAALVEEGAAATGALEAQAGQLTATVSRFQLDAGQESDGFAGHNLGRETQQHV</sequence>
<dbReference type="CDD" id="cd19407">
    <property type="entry name" value="Tar_Tsr_sensor"/>
    <property type="match status" value="1"/>
</dbReference>
<dbReference type="GO" id="GO:0007165">
    <property type="term" value="P:signal transduction"/>
    <property type="evidence" value="ECO:0007669"/>
    <property type="project" value="UniProtKB-KW"/>
</dbReference>
<feature type="domain" description="HAMP" evidence="14">
    <location>
        <begin position="212"/>
        <end position="264"/>
    </location>
</feature>
<dbReference type="EMBL" id="CAPB01000022">
    <property type="protein sequence ID" value="CCO94078.1"/>
    <property type="molecule type" value="Genomic_DNA"/>
</dbReference>
<dbReference type="Proteomes" id="UP000013111">
    <property type="component" value="Unassembled WGS sequence"/>
</dbReference>
<dbReference type="InterPro" id="IPR051310">
    <property type="entry name" value="MCP_chemotaxis"/>
</dbReference>
<reference evidence="15 16" key="2">
    <citation type="submission" date="2013-04" db="EMBL/GenBank/DDBJ databases">
        <title>Comparative genomics of 12 strains of Erwinia amylovora identifies a pan-genome with a large conserved core and provides insights into host specificity.</title>
        <authorList>
            <person name="Mann R.A."/>
            <person name="Smits T.H.M."/>
            <person name="Buehlmann A."/>
            <person name="Blom J."/>
            <person name="Goesmann A."/>
            <person name="Frey J.E."/>
            <person name="Plummer K.M."/>
            <person name="Beer S.V."/>
            <person name="Luck J."/>
            <person name="Duffy B."/>
            <person name="Rodoni B."/>
        </authorList>
    </citation>
    <scope>NUCLEOTIDE SEQUENCE [LARGE SCALE GENOMIC DNA]</scope>
    <source>
        <strain evidence="16">CFBP 1232</strain>
    </source>
</reference>
<protein>
    <submittedName>
        <fullName evidence="15">Methyl-accepting chemotaxis protein I</fullName>
    </submittedName>
</protein>
<evidence type="ECO:0000256" key="12">
    <source>
        <dbReference type="SAM" id="Phobius"/>
    </source>
</evidence>
<dbReference type="GO" id="GO:0004888">
    <property type="term" value="F:transmembrane signaling receptor activity"/>
    <property type="evidence" value="ECO:0007669"/>
    <property type="project" value="InterPro"/>
</dbReference>
<evidence type="ECO:0000256" key="2">
    <source>
        <dbReference type="ARBA" id="ARBA00022475"/>
    </source>
</evidence>
<evidence type="ECO:0000259" key="13">
    <source>
        <dbReference type="PROSITE" id="PS50111"/>
    </source>
</evidence>
<dbReference type="PANTHER" id="PTHR43531:SF14">
    <property type="entry name" value="METHYL-ACCEPTING CHEMOTAXIS PROTEIN I-RELATED"/>
    <property type="match status" value="1"/>
</dbReference>
<dbReference type="Pfam" id="PF00672">
    <property type="entry name" value="HAMP"/>
    <property type="match status" value="1"/>
</dbReference>
<comment type="subcellular location">
    <subcellularLocation>
        <location evidence="1">Cell inner membrane</location>
        <topology evidence="1">Multi-pass membrane protein</topology>
    </subcellularLocation>
</comment>
<dbReference type="InterPro" id="IPR003660">
    <property type="entry name" value="HAMP_dom"/>
</dbReference>
<proteinExistence type="inferred from homology"/>
<dbReference type="FunFam" id="1.10.287.950:FF:000001">
    <property type="entry name" value="Methyl-accepting chemotaxis sensory transducer"/>
    <property type="match status" value="1"/>
</dbReference>
<dbReference type="InterPro" id="IPR035440">
    <property type="entry name" value="4HB_MCP_dom_sf"/>
</dbReference>
<dbReference type="InterPro" id="IPR004091">
    <property type="entry name" value="Chemotax_Me-accpt_rcpt_Me-site"/>
</dbReference>
<keyword evidence="6 12" id="KW-0812">Transmembrane</keyword>
<dbReference type="Gene3D" id="1.20.120.30">
    <property type="entry name" value="Aspartate receptor, ligand-binding domain"/>
    <property type="match status" value="1"/>
</dbReference>
<dbReference type="Gene3D" id="1.10.287.950">
    <property type="entry name" value="Methyl-accepting chemotaxis protein"/>
    <property type="match status" value="1"/>
</dbReference>
<gene>
    <name evidence="15" type="primary">tap3</name>
    <name evidence="15" type="ORF">BN437_2151</name>
</gene>
<evidence type="ECO:0000256" key="4">
    <source>
        <dbReference type="ARBA" id="ARBA00022500"/>
    </source>
</evidence>
<dbReference type="PANTHER" id="PTHR43531">
    <property type="entry name" value="PROTEIN ICFG"/>
    <property type="match status" value="1"/>
</dbReference>
<dbReference type="SMART" id="SM00283">
    <property type="entry name" value="MA"/>
    <property type="match status" value="1"/>
</dbReference>
<dbReference type="Pfam" id="PF00015">
    <property type="entry name" value="MCPsignal"/>
    <property type="match status" value="1"/>
</dbReference>
<feature type="domain" description="Methyl-accepting transducer" evidence="13">
    <location>
        <begin position="269"/>
        <end position="498"/>
    </location>
</feature>
<keyword evidence="5" id="KW-0997">Cell inner membrane</keyword>
<evidence type="ECO:0000313" key="16">
    <source>
        <dbReference type="Proteomes" id="UP000013111"/>
    </source>
</evidence>
<reference evidence="15 16" key="1">
    <citation type="submission" date="2012-11" db="EMBL/GenBank/DDBJ databases">
        <authorList>
            <person name="Linke B."/>
        </authorList>
    </citation>
    <scope>NUCLEOTIDE SEQUENCE [LARGE SCALE GENOMIC DNA]</scope>
    <source>
        <strain evidence="16">CFBP 1232</strain>
    </source>
</reference>
<dbReference type="AlphaFoldDB" id="A0A831ETL9"/>
<evidence type="ECO:0000256" key="10">
    <source>
        <dbReference type="ARBA" id="ARBA00029447"/>
    </source>
</evidence>
<evidence type="ECO:0000256" key="9">
    <source>
        <dbReference type="ARBA" id="ARBA00023224"/>
    </source>
</evidence>
<comment type="similarity">
    <text evidence="10">Belongs to the methyl-accepting chemotaxis (MCP) protein family.</text>
</comment>
<keyword evidence="9 11" id="KW-0807">Transducer</keyword>
<evidence type="ECO:0000313" key="15">
    <source>
        <dbReference type="EMBL" id="CCO94078.1"/>
    </source>
</evidence>
<dbReference type="GO" id="GO:0005886">
    <property type="term" value="C:plasma membrane"/>
    <property type="evidence" value="ECO:0007669"/>
    <property type="project" value="UniProtKB-SubCell"/>
</dbReference>
<keyword evidence="7 12" id="KW-1133">Transmembrane helix</keyword>
<keyword evidence="3" id="KW-0488">Methylation</keyword>
<evidence type="ECO:0000256" key="8">
    <source>
        <dbReference type="ARBA" id="ARBA00023136"/>
    </source>
</evidence>
<feature type="transmembrane region" description="Helical" evidence="12">
    <location>
        <begin position="6"/>
        <end position="31"/>
    </location>
</feature>
<dbReference type="SUPFAM" id="SSF47170">
    <property type="entry name" value="Aspartate receptor, ligand-binding domain"/>
    <property type="match status" value="1"/>
</dbReference>
<evidence type="ECO:0000256" key="1">
    <source>
        <dbReference type="ARBA" id="ARBA00004429"/>
    </source>
</evidence>